<evidence type="ECO:0000256" key="2">
    <source>
        <dbReference type="ARBA" id="ARBA00007069"/>
    </source>
</evidence>
<dbReference type="AlphaFoldDB" id="A0AAU8GXV5"/>
<keyword evidence="8 9" id="KW-0472">Membrane</keyword>
<organism evidence="12">
    <name type="scientific">Thermodesulfovibrio autotrophicus</name>
    <dbReference type="NCBI Taxonomy" id="3118333"/>
    <lineage>
        <taxon>Bacteria</taxon>
        <taxon>Pseudomonadati</taxon>
        <taxon>Nitrospirota</taxon>
        <taxon>Thermodesulfovibrionia</taxon>
        <taxon>Thermodesulfovibrionales</taxon>
        <taxon>Thermodesulfovibrionaceae</taxon>
        <taxon>Thermodesulfovibrio</taxon>
    </lineage>
</organism>
<dbReference type="Pfam" id="PF00528">
    <property type="entry name" value="BPD_transp_1"/>
    <property type="match status" value="1"/>
</dbReference>
<dbReference type="GO" id="GO:0005886">
    <property type="term" value="C:plasma membrane"/>
    <property type="evidence" value="ECO:0007669"/>
    <property type="project" value="UniProtKB-SubCell"/>
</dbReference>
<comment type="similarity">
    <text evidence="2 10">Belongs to the binding-protein-dependent transport system permease family. CysTW subfamily.</text>
</comment>
<evidence type="ECO:0000259" key="11">
    <source>
        <dbReference type="PROSITE" id="PS50928"/>
    </source>
</evidence>
<dbReference type="NCBIfam" id="TIGR02138">
    <property type="entry name" value="phosphate_pstC"/>
    <property type="match status" value="1"/>
</dbReference>
<dbReference type="PANTHER" id="PTHR30425">
    <property type="entry name" value="PHOSPHATE TRANSPORT SYSTEM PERMEASE PROTEIN PST"/>
    <property type="match status" value="1"/>
</dbReference>
<keyword evidence="3 9" id="KW-0813">Transport</keyword>
<dbReference type="InterPro" id="IPR035906">
    <property type="entry name" value="MetI-like_sf"/>
</dbReference>
<accession>A0AAU8GXV5</accession>
<evidence type="ECO:0000256" key="5">
    <source>
        <dbReference type="ARBA" id="ARBA00022592"/>
    </source>
</evidence>
<comment type="subcellular location">
    <subcellularLocation>
        <location evidence="1 9">Cell membrane</location>
        <topology evidence="1 9">Multi-pass membrane protein</topology>
    </subcellularLocation>
</comment>
<feature type="transmembrane region" description="Helical" evidence="9">
    <location>
        <begin position="220"/>
        <end position="244"/>
    </location>
</feature>
<dbReference type="Gene3D" id="1.10.3720.10">
    <property type="entry name" value="MetI-like"/>
    <property type="match status" value="1"/>
</dbReference>
<dbReference type="GO" id="GO:0006817">
    <property type="term" value="P:phosphate ion transport"/>
    <property type="evidence" value="ECO:0007669"/>
    <property type="project" value="UniProtKB-KW"/>
</dbReference>
<evidence type="ECO:0000256" key="1">
    <source>
        <dbReference type="ARBA" id="ARBA00004651"/>
    </source>
</evidence>
<dbReference type="KEGG" id="taut:V4D30_07775"/>
<feature type="transmembrane region" description="Helical" evidence="9">
    <location>
        <begin position="74"/>
        <end position="95"/>
    </location>
</feature>
<evidence type="ECO:0000256" key="6">
    <source>
        <dbReference type="ARBA" id="ARBA00022692"/>
    </source>
</evidence>
<dbReference type="CDD" id="cd06261">
    <property type="entry name" value="TM_PBP2"/>
    <property type="match status" value="1"/>
</dbReference>
<evidence type="ECO:0000256" key="8">
    <source>
        <dbReference type="ARBA" id="ARBA00023136"/>
    </source>
</evidence>
<feature type="transmembrane region" description="Helical" evidence="9">
    <location>
        <begin position="12"/>
        <end position="36"/>
    </location>
</feature>
<feature type="transmembrane region" description="Helical" evidence="9">
    <location>
        <begin position="165"/>
        <end position="184"/>
    </location>
</feature>
<reference evidence="12" key="1">
    <citation type="submission" date="2024-01" db="EMBL/GenBank/DDBJ databases">
        <title>The first autotrophic representatives of the genus Thermodesulfovibrio.</title>
        <authorList>
            <person name="Maltseva A.I."/>
            <person name="Elcheninov A.G."/>
            <person name="Kublanov I.V."/>
            <person name="Lebedinsky A.V."/>
            <person name="Frolov E.N."/>
        </authorList>
    </citation>
    <scope>NUCLEOTIDE SEQUENCE</scope>
    <source>
        <strain evidence="12">3907-1M</strain>
    </source>
</reference>
<keyword evidence="7 9" id="KW-1133">Transmembrane helix</keyword>
<evidence type="ECO:0000313" key="12">
    <source>
        <dbReference type="EMBL" id="XCH46232.1"/>
    </source>
</evidence>
<evidence type="ECO:0000256" key="9">
    <source>
        <dbReference type="RuleBase" id="RU363032"/>
    </source>
</evidence>
<dbReference type="InterPro" id="IPR051124">
    <property type="entry name" value="Phosphate_Transport_Permease"/>
</dbReference>
<dbReference type="InterPro" id="IPR011864">
    <property type="entry name" value="Phosphate_PstC"/>
</dbReference>
<sequence length="309" mass="33439">MSKQKGKITDFVFLMLTALTAFSVIIITFGIFLVLFKESLPAMNKFGFEGFIFSTEWDPVQELFGALPALTGTLITAFLALLLATPIAIGIAIFITEIAPSFLKGIIGTSIELLAAIPSIIYGMWGLFTLAPIMSQHIEPFFQSTIGKIPLIGKLFEGTPLGVDLFTASIILSIMIIPFTASIARDSFNLTPAVLKESAYAMGATKWEVVKDVVMPYSKLGVLGGVGLSLGRALGETMAVAFVLGNLNQIPKSLFEAAATVTVKLANEFTEADKDIYLSSLYYLAFLLFIMSFAILAMAKLFLVKAEKR</sequence>
<dbReference type="RefSeq" id="WP_353683771.1">
    <property type="nucleotide sequence ID" value="NZ_CP144373.1"/>
</dbReference>
<feature type="transmembrane region" description="Helical" evidence="9">
    <location>
        <begin position="281"/>
        <end position="303"/>
    </location>
</feature>
<dbReference type="PROSITE" id="PS50928">
    <property type="entry name" value="ABC_TM1"/>
    <property type="match status" value="1"/>
</dbReference>
<name>A0AAU8GXV5_9BACT</name>
<protein>
    <recommendedName>
        <fullName evidence="10">Phosphate transport system permease protein</fullName>
    </recommendedName>
</protein>
<dbReference type="SUPFAM" id="SSF161098">
    <property type="entry name" value="MetI-like"/>
    <property type="match status" value="1"/>
</dbReference>
<evidence type="ECO:0000256" key="4">
    <source>
        <dbReference type="ARBA" id="ARBA00022475"/>
    </source>
</evidence>
<dbReference type="EMBL" id="CP144373">
    <property type="protein sequence ID" value="XCH46232.1"/>
    <property type="molecule type" value="Genomic_DNA"/>
</dbReference>
<evidence type="ECO:0000256" key="10">
    <source>
        <dbReference type="RuleBase" id="RU363054"/>
    </source>
</evidence>
<feature type="transmembrane region" description="Helical" evidence="9">
    <location>
        <begin position="102"/>
        <end position="125"/>
    </location>
</feature>
<proteinExistence type="inferred from homology"/>
<keyword evidence="6 9" id="KW-0812">Transmembrane</keyword>
<evidence type="ECO:0000256" key="3">
    <source>
        <dbReference type="ARBA" id="ARBA00022448"/>
    </source>
</evidence>
<dbReference type="InterPro" id="IPR000515">
    <property type="entry name" value="MetI-like"/>
</dbReference>
<gene>
    <name evidence="12" type="primary">pstC</name>
    <name evidence="12" type="ORF">V4D30_07775</name>
</gene>
<comment type="function">
    <text evidence="10">Part of the binding-protein-dependent transport system for phosphate; probably responsible for the translocation of the substrate across the membrane.</text>
</comment>
<keyword evidence="4 10" id="KW-1003">Cell membrane</keyword>
<evidence type="ECO:0000256" key="7">
    <source>
        <dbReference type="ARBA" id="ARBA00022989"/>
    </source>
</evidence>
<dbReference type="GO" id="GO:0005315">
    <property type="term" value="F:phosphate transmembrane transporter activity"/>
    <property type="evidence" value="ECO:0007669"/>
    <property type="project" value="InterPro"/>
</dbReference>
<feature type="domain" description="ABC transmembrane type-1" evidence="11">
    <location>
        <begin position="70"/>
        <end position="299"/>
    </location>
</feature>
<dbReference type="PANTHER" id="PTHR30425:SF1">
    <property type="entry name" value="PHOSPHATE TRANSPORT SYSTEM PERMEASE PROTEIN PSTC"/>
    <property type="match status" value="1"/>
</dbReference>
<keyword evidence="5 10" id="KW-0592">Phosphate transport</keyword>